<dbReference type="GO" id="GO:0005634">
    <property type="term" value="C:nucleus"/>
    <property type="evidence" value="ECO:0007669"/>
    <property type="project" value="TreeGrafter"/>
</dbReference>
<feature type="compositionally biased region" description="Polar residues" evidence="4">
    <location>
        <begin position="1"/>
        <end position="16"/>
    </location>
</feature>
<dbReference type="InterPro" id="IPR009060">
    <property type="entry name" value="UBA-like_sf"/>
</dbReference>
<feature type="compositionally biased region" description="Polar residues" evidence="4">
    <location>
        <begin position="855"/>
        <end position="876"/>
    </location>
</feature>
<feature type="region of interest" description="Disordered" evidence="4">
    <location>
        <begin position="320"/>
        <end position="344"/>
    </location>
</feature>
<dbReference type="InterPro" id="IPR051833">
    <property type="entry name" value="TC-DDR_regulator"/>
</dbReference>
<name>A0A8S3Z3G7_9EUPU</name>
<evidence type="ECO:0000259" key="5">
    <source>
        <dbReference type="PROSITE" id="PS50030"/>
    </source>
</evidence>
<feature type="region of interest" description="Disordered" evidence="4">
    <location>
        <begin position="957"/>
        <end position="1001"/>
    </location>
</feature>
<feature type="non-terminal residue" evidence="6">
    <location>
        <position position="1187"/>
    </location>
</feature>
<feature type="compositionally biased region" description="Low complexity" evidence="4">
    <location>
        <begin position="841"/>
        <end position="854"/>
    </location>
</feature>
<evidence type="ECO:0000313" key="7">
    <source>
        <dbReference type="Proteomes" id="UP000678393"/>
    </source>
</evidence>
<reference evidence="6" key="1">
    <citation type="submission" date="2021-04" db="EMBL/GenBank/DDBJ databases">
        <authorList>
            <consortium name="Molecular Ecology Group"/>
        </authorList>
    </citation>
    <scope>NUCLEOTIDE SEQUENCE</scope>
</reference>
<feature type="region of interest" description="Disordered" evidence="4">
    <location>
        <begin position="1"/>
        <end position="75"/>
    </location>
</feature>
<evidence type="ECO:0000256" key="4">
    <source>
        <dbReference type="SAM" id="MobiDB-lite"/>
    </source>
</evidence>
<dbReference type="Pfam" id="PF12478">
    <property type="entry name" value="UBAP2-Lig"/>
    <property type="match status" value="1"/>
</dbReference>
<feature type="compositionally biased region" description="Basic and acidic residues" evidence="4">
    <location>
        <begin position="136"/>
        <end position="169"/>
    </location>
</feature>
<comment type="subcellular location">
    <subcellularLocation>
        <location evidence="1">Cytoplasm</location>
    </subcellularLocation>
</comment>
<feature type="region of interest" description="Disordered" evidence="4">
    <location>
        <begin position="386"/>
        <end position="405"/>
    </location>
</feature>
<feature type="compositionally biased region" description="Polar residues" evidence="4">
    <location>
        <begin position="674"/>
        <end position="700"/>
    </location>
</feature>
<evidence type="ECO:0000256" key="1">
    <source>
        <dbReference type="ARBA" id="ARBA00004496"/>
    </source>
</evidence>
<feature type="compositionally biased region" description="Basic and acidic residues" evidence="4">
    <location>
        <begin position="64"/>
        <end position="75"/>
    </location>
</feature>
<dbReference type="InterPro" id="IPR022166">
    <property type="entry name" value="UBAP2/Lig"/>
</dbReference>
<feature type="compositionally biased region" description="Polar residues" evidence="4">
    <location>
        <begin position="884"/>
        <end position="938"/>
    </location>
</feature>
<feature type="compositionally biased region" description="Basic and acidic residues" evidence="4">
    <location>
        <begin position="186"/>
        <end position="224"/>
    </location>
</feature>
<feature type="compositionally biased region" description="Polar residues" evidence="4">
    <location>
        <begin position="590"/>
        <end position="623"/>
    </location>
</feature>
<feature type="compositionally biased region" description="Low complexity" evidence="4">
    <location>
        <begin position="967"/>
        <end position="1001"/>
    </location>
</feature>
<dbReference type="SUPFAM" id="SSF46934">
    <property type="entry name" value="UBA-like"/>
    <property type="match status" value="1"/>
</dbReference>
<dbReference type="SMART" id="SM00165">
    <property type="entry name" value="UBA"/>
    <property type="match status" value="1"/>
</dbReference>
<feature type="compositionally biased region" description="Basic and acidic residues" evidence="4">
    <location>
        <begin position="17"/>
        <end position="27"/>
    </location>
</feature>
<feature type="compositionally biased region" description="Polar residues" evidence="4">
    <location>
        <begin position="456"/>
        <end position="474"/>
    </location>
</feature>
<feature type="compositionally biased region" description="Polar residues" evidence="4">
    <location>
        <begin position="957"/>
        <end position="966"/>
    </location>
</feature>
<accession>A0A8S3Z3G7</accession>
<dbReference type="PANTHER" id="PTHR16308">
    <property type="entry name" value="UBIQUITIN ASSOCIATED PROTEIN 2-LIKE/LINGERER"/>
    <property type="match status" value="1"/>
</dbReference>
<keyword evidence="2" id="KW-0963">Cytoplasm</keyword>
<dbReference type="OrthoDB" id="5918007at2759"/>
<dbReference type="GO" id="GO:0005737">
    <property type="term" value="C:cytoplasm"/>
    <property type="evidence" value="ECO:0007669"/>
    <property type="project" value="UniProtKB-SubCell"/>
</dbReference>
<sequence>MSGSVGTVRAGSNRQSGTKDKMTKSERNTSLQQQSQNTAKTETPANKMQPTQEQLRLAQIMDTNKSDADPETVKELMEMTDKSEDAVRTALHDAENDANVAVIMLLEGGNEQQGEWREQPGKRKKKVPSSAPQKEGSNHVGDENFEGRNKDRGDREDKEGGSDHHDLPPRRGRRNGGPPPRLARGRGRDRGNFGDRDNKDRNVEEWNNDRGEEKRDRSGGDRGRSRGRGGFGGRRSGGPGGGRGRFNNSGDRDSRSYNRGQRFEKMNNSQPMDGPEIDTWTNETAETNTNKDTDWDNWADTWVNEDDQWTGSLEETKVFTPSQMKVPEPEPVITETSSSRGQRVDVGSLFIESAKFSKAPDYSKPTGDAYINQYKQAATESIKNTIGIGTSSRPPQSYSSLSMSQQSVTSALGLSSLAQNSEQVQVGVLSSLPQQASQSSISQTMTQLSQMGIPTQQNQLGSIGGQQQTGEQNPQSQSRISSVMQQQQQQQGMPVPGSMTNSLQRPKPQKSKLPPPSKIPASAVEMPGHIANNKLDLQFGIDFGTDSGTSFGFGVADESVTETSTYSTTTNGSSSVITSHFTQAHMSKASSDNSSLVSNIMSSPSAGTTKVPSAIETQQSNRQPAVFHNSVYTASPPKNEPQNHDREQNKISASEPIAYSSQLDHKSSPMMAQHTGQTNQSLGSGSLSQNKSEASTNYSAANGYAPSSYPNHQKSSSMAQTQTYTHTTNSQVSQTASFQGQYPTNQSVYPSAAQSQFSNPPSAAQFPSGQPSTYNSAQNQYSSGQNQFASVSASGHPPVPHANHQSQYSSGPQNSYTSGQSQYSGYQSSNSFPTHPPSQTSYPSSNQTSGTSSSIYPASTQANSFTTQTSYQSPSAGSYHPRDIQTSSSASSQPGTGVTYPTTPQSSIKPATSQTNTNYNSQQSFNTSPAALQPSLTNKLGDGLSKMTLKDDASLDGLQTSQFDHPSTSVTTVSTSLSQPSATSTTSLSTGTTTISSSTSTATSITSASRIASMPSTSKAPPNLPPGVPLMGQYIMGQSTMPPFYSVQPPLYGYEDVQLLQQRMPLQTGSYYDMSAFSAPAATTLPAARDQPPLPNVPFSGTTADASKLARVDAQSPNSASQPQNAHSAAQQPLFHFNYGYYYPSMFPGGVQYPMFPIPPVTNAAAHAGTTANTQFQKSYAPHMYTK</sequence>
<feature type="domain" description="UBA" evidence="5">
    <location>
        <begin position="67"/>
        <end position="108"/>
    </location>
</feature>
<dbReference type="Gene3D" id="1.10.8.10">
    <property type="entry name" value="DNA helicase RuvA subunit, C-terminal domain"/>
    <property type="match status" value="1"/>
</dbReference>
<comment type="caution">
    <text evidence="6">The sequence shown here is derived from an EMBL/GenBank/DDBJ whole genome shotgun (WGS) entry which is preliminary data.</text>
</comment>
<evidence type="ECO:0000256" key="3">
    <source>
        <dbReference type="ARBA" id="ARBA00022553"/>
    </source>
</evidence>
<feature type="compositionally biased region" description="Low complexity" evidence="4">
    <location>
        <begin position="813"/>
        <end position="831"/>
    </location>
</feature>
<feature type="compositionally biased region" description="Polar residues" evidence="4">
    <location>
        <begin position="28"/>
        <end position="54"/>
    </location>
</feature>
<protein>
    <recommendedName>
        <fullName evidence="5">UBA domain-containing protein</fullName>
    </recommendedName>
</protein>
<evidence type="ECO:0000313" key="6">
    <source>
        <dbReference type="EMBL" id="CAG5121731.1"/>
    </source>
</evidence>
<dbReference type="PROSITE" id="PS50030">
    <property type="entry name" value="UBA"/>
    <property type="match status" value="1"/>
</dbReference>
<keyword evidence="3" id="KW-0597">Phosphoprotein</keyword>
<dbReference type="InterPro" id="IPR015940">
    <property type="entry name" value="UBA"/>
</dbReference>
<dbReference type="AlphaFoldDB" id="A0A8S3Z3G7"/>
<feature type="region of interest" description="Disordered" evidence="4">
    <location>
        <begin position="456"/>
        <end position="518"/>
    </location>
</feature>
<dbReference type="EMBL" id="CAJHNH020001148">
    <property type="protein sequence ID" value="CAG5121731.1"/>
    <property type="molecule type" value="Genomic_DNA"/>
</dbReference>
<gene>
    <name evidence="6" type="ORF">CUNI_LOCUS7289</name>
</gene>
<feature type="compositionally biased region" description="Low complexity" evidence="4">
    <location>
        <begin position="475"/>
        <end position="491"/>
    </location>
</feature>
<feature type="region of interest" description="Disordered" evidence="4">
    <location>
        <begin position="590"/>
        <end position="939"/>
    </location>
</feature>
<evidence type="ECO:0000256" key="2">
    <source>
        <dbReference type="ARBA" id="ARBA00022490"/>
    </source>
</evidence>
<feature type="compositionally biased region" description="Gly residues" evidence="4">
    <location>
        <begin position="228"/>
        <end position="244"/>
    </location>
</feature>
<feature type="compositionally biased region" description="Polar residues" evidence="4">
    <location>
        <begin position="803"/>
        <end position="812"/>
    </location>
</feature>
<dbReference type="Proteomes" id="UP000678393">
    <property type="component" value="Unassembled WGS sequence"/>
</dbReference>
<feature type="compositionally biased region" description="Low complexity" evidence="4">
    <location>
        <begin position="278"/>
        <end position="288"/>
    </location>
</feature>
<feature type="compositionally biased region" description="Low complexity" evidence="4">
    <location>
        <begin position="391"/>
        <end position="405"/>
    </location>
</feature>
<feature type="compositionally biased region" description="Polar residues" evidence="4">
    <location>
        <begin position="708"/>
        <end position="793"/>
    </location>
</feature>
<dbReference type="PANTHER" id="PTHR16308:SF13">
    <property type="entry name" value="PROTEIN LINGERER"/>
    <property type="match status" value="1"/>
</dbReference>
<organism evidence="6 7">
    <name type="scientific">Candidula unifasciata</name>
    <dbReference type="NCBI Taxonomy" id="100452"/>
    <lineage>
        <taxon>Eukaryota</taxon>
        <taxon>Metazoa</taxon>
        <taxon>Spiralia</taxon>
        <taxon>Lophotrochozoa</taxon>
        <taxon>Mollusca</taxon>
        <taxon>Gastropoda</taxon>
        <taxon>Heterobranchia</taxon>
        <taxon>Euthyneura</taxon>
        <taxon>Panpulmonata</taxon>
        <taxon>Eupulmonata</taxon>
        <taxon>Stylommatophora</taxon>
        <taxon>Helicina</taxon>
        <taxon>Helicoidea</taxon>
        <taxon>Geomitridae</taxon>
        <taxon>Candidula</taxon>
    </lineage>
</organism>
<keyword evidence="7" id="KW-1185">Reference proteome</keyword>
<feature type="compositionally biased region" description="Polar residues" evidence="4">
    <location>
        <begin position="1115"/>
        <end position="1128"/>
    </location>
</feature>
<proteinExistence type="predicted"/>
<feature type="region of interest" description="Disordered" evidence="4">
    <location>
        <begin position="102"/>
        <end position="297"/>
    </location>
</feature>
<dbReference type="CDD" id="cd14277">
    <property type="entry name" value="UBA_UBP2_like"/>
    <property type="match status" value="1"/>
</dbReference>
<feature type="compositionally biased region" description="Basic and acidic residues" evidence="4">
    <location>
        <begin position="250"/>
        <end position="265"/>
    </location>
</feature>
<feature type="region of interest" description="Disordered" evidence="4">
    <location>
        <begin position="1109"/>
        <end position="1128"/>
    </location>
</feature>